<keyword evidence="5" id="KW-0503">Monooxygenase</keyword>
<dbReference type="KEGG" id="xor:XOC_4557"/>
<name>G7TBA8_XANOB</name>
<dbReference type="Gene3D" id="3.30.9.10">
    <property type="entry name" value="D-Amino Acid Oxidase, subunit A, domain 2"/>
    <property type="match status" value="1"/>
</dbReference>
<dbReference type="AlphaFoldDB" id="G7TBA8"/>
<accession>G7TBA8</accession>
<evidence type="ECO:0000313" key="5">
    <source>
        <dbReference type="EMBL" id="AEQ98615.1"/>
    </source>
</evidence>
<dbReference type="HOGENOM" id="CLU_057691_0_0_6"/>
<evidence type="ECO:0000256" key="3">
    <source>
        <dbReference type="NCBIfam" id="TIGR02360"/>
    </source>
</evidence>
<dbReference type="Gene3D" id="3.50.50.60">
    <property type="entry name" value="FAD/NAD(P)-binding domain"/>
    <property type="match status" value="1"/>
</dbReference>
<dbReference type="GO" id="GO:0018659">
    <property type="term" value="F:4-hydroxybenzoate 3-monooxygenase activity"/>
    <property type="evidence" value="ECO:0007669"/>
    <property type="project" value="UniProtKB-UniRule"/>
</dbReference>
<dbReference type="GO" id="GO:0071949">
    <property type="term" value="F:FAD binding"/>
    <property type="evidence" value="ECO:0007669"/>
    <property type="project" value="InterPro"/>
</dbReference>
<gene>
    <name evidence="5" type="primary">pobA</name>
    <name evidence="5" type="ORF">XOC_4557</name>
</gene>
<feature type="domain" description="FAD-binding" evidence="4">
    <location>
        <begin position="40"/>
        <end position="380"/>
    </location>
</feature>
<dbReference type="EC" id="1.14.13.2" evidence="3"/>
<reference evidence="5 6" key="1">
    <citation type="journal article" date="2011" name="J. Bacteriol.">
        <title>Two new complete genome sequences offer insight into host and tissue specificity of plant pathogenic Xanthomonas spp.</title>
        <authorList>
            <person name="Bogdanove A.J."/>
            <person name="Koebnik R."/>
            <person name="Lu H."/>
            <person name="Furutani A."/>
            <person name="Angiuoli S.V."/>
            <person name="Patil P.B."/>
            <person name="Van Sluys M.A."/>
            <person name="Ryan R.P."/>
            <person name="Meyer D.F."/>
            <person name="Han S.W."/>
            <person name="Aparna G."/>
            <person name="Rajaram M."/>
            <person name="Delcher A.L."/>
            <person name="Phillippy A.M."/>
            <person name="Puiu D."/>
            <person name="Schatz M.C."/>
            <person name="Shumway M."/>
            <person name="Sommer D.D."/>
            <person name="Trapnell C."/>
            <person name="Benahmed F."/>
            <person name="Dimitrov G."/>
            <person name="Madupu R."/>
            <person name="Radune D."/>
            <person name="Sullivan S."/>
            <person name="Jha G."/>
            <person name="Ishihara H."/>
            <person name="Lee S.W."/>
            <person name="Pandey A."/>
            <person name="Sharma V."/>
            <person name="Sriariyanun M."/>
            <person name="Szurek B."/>
            <person name="Vera-Cruz C.M."/>
            <person name="Dorman K.S."/>
            <person name="Ronald P.C."/>
            <person name="Verdier V."/>
            <person name="Dow J.M."/>
            <person name="Sonti R.V."/>
            <person name="Tsuge S."/>
            <person name="Brendel V.P."/>
            <person name="Rabinowicz P.D."/>
            <person name="Leach J.E."/>
            <person name="White F.F."/>
            <person name="Salzberg S.L."/>
        </authorList>
    </citation>
    <scope>NUCLEOTIDE SEQUENCE [LARGE SCALE GENOMIC DNA]</scope>
    <source>
        <strain evidence="5 6">BLS256</strain>
    </source>
</reference>
<dbReference type="PANTHER" id="PTHR43004">
    <property type="entry name" value="TRK SYSTEM POTASSIUM UPTAKE PROTEIN"/>
    <property type="match status" value="1"/>
</dbReference>
<dbReference type="Proteomes" id="UP000008851">
    <property type="component" value="Chromosome"/>
</dbReference>
<dbReference type="InterPro" id="IPR012733">
    <property type="entry name" value="HB_mOase"/>
</dbReference>
<keyword evidence="5" id="KW-0560">Oxidoreductase</keyword>
<keyword evidence="1" id="KW-0285">Flavoprotein</keyword>
<dbReference type="Pfam" id="PF01494">
    <property type="entry name" value="FAD_binding_3"/>
    <property type="match status" value="1"/>
</dbReference>
<protein>
    <recommendedName>
        <fullName evidence="3">4-hydroxybenzoate 3-monooxygenase</fullName>
        <ecNumber evidence="3">1.14.13.2</ecNumber>
    </recommendedName>
</protein>
<organism evidence="5 6">
    <name type="scientific">Xanthomonas oryzae pv. oryzicola (strain BLS256)</name>
    <dbReference type="NCBI Taxonomy" id="383407"/>
    <lineage>
        <taxon>Bacteria</taxon>
        <taxon>Pseudomonadati</taxon>
        <taxon>Pseudomonadota</taxon>
        <taxon>Gammaproteobacteria</taxon>
        <taxon>Lysobacterales</taxon>
        <taxon>Lysobacteraceae</taxon>
        <taxon>Xanthomonas</taxon>
    </lineage>
</organism>
<dbReference type="InterPro" id="IPR036188">
    <property type="entry name" value="FAD/NAD-bd_sf"/>
</dbReference>
<dbReference type="InterPro" id="IPR050641">
    <property type="entry name" value="RIFMO-like"/>
</dbReference>
<dbReference type="SUPFAM" id="SSF51905">
    <property type="entry name" value="FAD/NAD(P)-binding domain"/>
    <property type="match status" value="1"/>
</dbReference>
<evidence type="ECO:0000256" key="1">
    <source>
        <dbReference type="ARBA" id="ARBA00022630"/>
    </source>
</evidence>
<keyword evidence="2" id="KW-0274">FAD</keyword>
<dbReference type="EMBL" id="CP003057">
    <property type="protein sequence ID" value="AEQ98615.1"/>
    <property type="molecule type" value="Genomic_DNA"/>
</dbReference>
<dbReference type="NCBIfam" id="NF006091">
    <property type="entry name" value="PRK08243.1"/>
    <property type="match status" value="1"/>
</dbReference>
<evidence type="ECO:0000256" key="2">
    <source>
        <dbReference type="ARBA" id="ARBA00022827"/>
    </source>
</evidence>
<sequence>MVGVSIVEKSKDCTQSSLTMRGFGYRYCMHPHPGQEQCMRTQVAIIGAGPSGLLLGELLRLAGIDCVIVERQTPRHVLSRIRAGVLEQGSVELLQRAGVGERLQREGLLHHGFELSLNGQRERIDLLRGCGRGVTVYGQTEVTADLMHARQRSGAPTHYNAQDVTLCDVEGTAPAVEFTQDGQRKRLDCDYIVGCDGYHGISRASIPTERLRLFERVYPFGWLGVLADTPPVHEELIYARHPRGFALCSMRSPTRTRYYIQVPASAQVEAWSDQAFWDELRTRLPPALAAQLVTGASIEKSIAPLRSFVAEPMQYGRLFLAGDAAHIVPPTGAKGLNLALGDVGLLAQLFERWKASGDAGVLEQYSALALQRVWKAERFSWWMTTLLHRFDDEDDFTARLHGAELDYLLGSEAGRATLAENYAGLPLAALSEAA</sequence>
<dbReference type="InterPro" id="IPR002938">
    <property type="entry name" value="FAD-bd"/>
</dbReference>
<dbReference type="GO" id="GO:0043639">
    <property type="term" value="P:benzoate catabolic process"/>
    <property type="evidence" value="ECO:0007669"/>
    <property type="project" value="InterPro"/>
</dbReference>
<evidence type="ECO:0000313" key="6">
    <source>
        <dbReference type="Proteomes" id="UP000008851"/>
    </source>
</evidence>
<dbReference type="eggNOG" id="COG0654">
    <property type="taxonomic scope" value="Bacteria"/>
</dbReference>
<dbReference type="NCBIfam" id="TIGR02360">
    <property type="entry name" value="pbenz_hydroxyl"/>
    <property type="match status" value="1"/>
</dbReference>
<dbReference type="PRINTS" id="PR00420">
    <property type="entry name" value="RNGMNOXGNASE"/>
</dbReference>
<evidence type="ECO:0000259" key="4">
    <source>
        <dbReference type="Pfam" id="PF01494"/>
    </source>
</evidence>
<proteinExistence type="predicted"/>
<dbReference type="SUPFAM" id="SSF54373">
    <property type="entry name" value="FAD-linked reductases, C-terminal domain"/>
    <property type="match status" value="1"/>
</dbReference>
<dbReference type="PANTHER" id="PTHR43004:SF3">
    <property type="entry name" value="P-HYDROXYBENZOATE HYDROXYLASE"/>
    <property type="match status" value="1"/>
</dbReference>